<dbReference type="Proteomes" id="UP001596270">
    <property type="component" value="Unassembled WGS sequence"/>
</dbReference>
<gene>
    <name evidence="2" type="ORF">ACFQND_21205</name>
</gene>
<protein>
    <submittedName>
        <fullName evidence="2">DUF5677 domain-containing protein</fullName>
    </submittedName>
</protein>
<feature type="region of interest" description="Disordered" evidence="1">
    <location>
        <begin position="333"/>
        <end position="359"/>
    </location>
</feature>
<feature type="non-terminal residue" evidence="2">
    <location>
        <position position="1"/>
    </location>
</feature>
<accession>A0ABW1U3A6</accession>
<proteinExistence type="predicted"/>
<keyword evidence="3" id="KW-1185">Reference proteome</keyword>
<comment type="caution">
    <text evidence="2">The sequence shown here is derived from an EMBL/GenBank/DDBJ whole genome shotgun (WGS) entry which is preliminary data.</text>
</comment>
<sequence>FSIRSSQSPKTDFYPSAKEYVFRGQGHASYTRKLSMSNQGSAKPAVEGTKFDPLSHLQIMLPILIGMLEAQSGKPIPEGQGWKNDRQFLAKKFLYHLRTLLRTAEGEKITYSEGEHSFVDHATINIIARALLENFIVFEWVFGAEEESLSYFRYLTWVLAGLRERTDTSTLTEASKKKQLAERARCEKLCEDIKANKHFLELSKGAQKALLLGKWRMGRSVEEIAQQVGFHSRQLDGLYSYLCSYSHSSYISALQIGQADEPMERELSRMSIGVSCNMTARMIKTYARLFPDAQQVFESSTAEDKRAVERWNFLREDFEMSYGPDIAKVRRAWKDGHPDSTNDSLAGQAKPAVRQSFPQ</sequence>
<reference evidence="3" key="1">
    <citation type="journal article" date="2019" name="Int. J. Syst. Evol. Microbiol.">
        <title>The Global Catalogue of Microorganisms (GCM) 10K type strain sequencing project: providing services to taxonomists for standard genome sequencing and annotation.</title>
        <authorList>
            <consortium name="The Broad Institute Genomics Platform"/>
            <consortium name="The Broad Institute Genome Sequencing Center for Infectious Disease"/>
            <person name="Wu L."/>
            <person name="Ma J."/>
        </authorList>
    </citation>
    <scope>NUCLEOTIDE SEQUENCE [LARGE SCALE GENOMIC DNA]</scope>
    <source>
        <strain evidence="3">CCUG 39402</strain>
    </source>
</reference>
<dbReference type="Pfam" id="PF18928">
    <property type="entry name" value="DUF5677"/>
    <property type="match status" value="1"/>
</dbReference>
<evidence type="ECO:0000313" key="3">
    <source>
        <dbReference type="Proteomes" id="UP001596270"/>
    </source>
</evidence>
<dbReference type="RefSeq" id="WP_377414510.1">
    <property type="nucleotide sequence ID" value="NZ_JBHSRS010000083.1"/>
</dbReference>
<evidence type="ECO:0000313" key="2">
    <source>
        <dbReference type="EMBL" id="MFC6283754.1"/>
    </source>
</evidence>
<organism evidence="2 3">
    <name type="scientific">Polaromonas aquatica</name>
    <dbReference type="NCBI Taxonomy" id="332657"/>
    <lineage>
        <taxon>Bacteria</taxon>
        <taxon>Pseudomonadati</taxon>
        <taxon>Pseudomonadota</taxon>
        <taxon>Betaproteobacteria</taxon>
        <taxon>Burkholderiales</taxon>
        <taxon>Comamonadaceae</taxon>
        <taxon>Polaromonas</taxon>
    </lineage>
</organism>
<name>A0ABW1U3A6_9BURK</name>
<dbReference type="EMBL" id="JBHSRS010000083">
    <property type="protein sequence ID" value="MFC6283754.1"/>
    <property type="molecule type" value="Genomic_DNA"/>
</dbReference>
<dbReference type="InterPro" id="IPR043733">
    <property type="entry name" value="DUF5677"/>
</dbReference>
<evidence type="ECO:0000256" key="1">
    <source>
        <dbReference type="SAM" id="MobiDB-lite"/>
    </source>
</evidence>